<name>A0A5K7ZT63_9BACT</name>
<organism evidence="1 2">
    <name type="scientific">Desulfosarcina ovata subsp. sediminis</name>
    <dbReference type="NCBI Taxonomy" id="885957"/>
    <lineage>
        <taxon>Bacteria</taxon>
        <taxon>Pseudomonadati</taxon>
        <taxon>Thermodesulfobacteriota</taxon>
        <taxon>Desulfobacteria</taxon>
        <taxon>Desulfobacterales</taxon>
        <taxon>Desulfosarcinaceae</taxon>
        <taxon>Desulfosarcina</taxon>
    </lineage>
</organism>
<gene>
    <name evidence="1" type="ORF">DSCO28_39730</name>
</gene>
<dbReference type="EMBL" id="AP021876">
    <property type="protein sequence ID" value="BBO83407.1"/>
    <property type="molecule type" value="Genomic_DNA"/>
</dbReference>
<proteinExistence type="predicted"/>
<reference evidence="1 2" key="1">
    <citation type="submission" date="2019-11" db="EMBL/GenBank/DDBJ databases">
        <title>Comparative genomics of hydrocarbon-degrading Desulfosarcina strains.</title>
        <authorList>
            <person name="Watanabe M."/>
            <person name="Kojima H."/>
            <person name="Fukui M."/>
        </authorList>
    </citation>
    <scope>NUCLEOTIDE SEQUENCE [LARGE SCALE GENOMIC DNA]</scope>
    <source>
        <strain evidence="1 2">28bB2T</strain>
    </source>
</reference>
<protein>
    <submittedName>
        <fullName evidence="1">Uncharacterized protein</fullName>
    </submittedName>
</protein>
<sequence length="155" mass="17586">MKMEWTIGKKAGHLRPKLHYTLTLEDFEIDLAVPMVRITSTIPKPPDAGQHYVWPGTKECGKEEPEEVYDLCTPSHKTGHCREMLMLPMRPGNNYPEVEVSFRQLRRAYEEALLAAYANSAFEIGGRLEMTPETKRRMAPAVAARRFLAVVGQVS</sequence>
<evidence type="ECO:0000313" key="2">
    <source>
        <dbReference type="Proteomes" id="UP000425960"/>
    </source>
</evidence>
<dbReference type="KEGG" id="dov:DSCO28_39730"/>
<evidence type="ECO:0000313" key="1">
    <source>
        <dbReference type="EMBL" id="BBO83407.1"/>
    </source>
</evidence>
<dbReference type="Proteomes" id="UP000425960">
    <property type="component" value="Chromosome"/>
</dbReference>
<accession>A0A5K7ZT63</accession>
<dbReference type="AlphaFoldDB" id="A0A5K7ZT63"/>